<dbReference type="Pfam" id="PF01120">
    <property type="entry name" value="Alpha_L_fucos"/>
    <property type="match status" value="1"/>
</dbReference>
<gene>
    <name evidence="8" type="ORF">SAMN05660841_01909</name>
</gene>
<dbReference type="Proteomes" id="UP000190150">
    <property type="component" value="Unassembled WGS sequence"/>
</dbReference>
<comment type="similarity">
    <text evidence="1">Belongs to the glycosyl hydrolase 29 family.</text>
</comment>
<evidence type="ECO:0000256" key="3">
    <source>
        <dbReference type="ARBA" id="ARBA00022729"/>
    </source>
</evidence>
<keyword evidence="3 6" id="KW-0732">Signal</keyword>
<accession>A0A1T5DEQ3</accession>
<dbReference type="Gene3D" id="2.60.120.260">
    <property type="entry name" value="Galactose-binding domain-like"/>
    <property type="match status" value="1"/>
</dbReference>
<dbReference type="InterPro" id="IPR057739">
    <property type="entry name" value="Glyco_hydro_29_N"/>
</dbReference>
<name>A0A1T5DEQ3_9SPHI</name>
<dbReference type="AlphaFoldDB" id="A0A1T5DEQ3"/>
<dbReference type="Gene3D" id="3.20.20.80">
    <property type="entry name" value="Glycosidases"/>
    <property type="match status" value="1"/>
</dbReference>
<evidence type="ECO:0000256" key="6">
    <source>
        <dbReference type="SAM" id="SignalP"/>
    </source>
</evidence>
<keyword evidence="5" id="KW-0326">Glycosidase</keyword>
<feature type="domain" description="Glycoside hydrolase family 29 N-terminal" evidence="7">
    <location>
        <begin position="71"/>
        <end position="362"/>
    </location>
</feature>
<proteinExistence type="inferred from homology"/>
<evidence type="ECO:0000313" key="9">
    <source>
        <dbReference type="Proteomes" id="UP000190150"/>
    </source>
</evidence>
<evidence type="ECO:0000256" key="2">
    <source>
        <dbReference type="ARBA" id="ARBA00012662"/>
    </source>
</evidence>
<dbReference type="GO" id="GO:0016139">
    <property type="term" value="P:glycoside catabolic process"/>
    <property type="evidence" value="ECO:0007669"/>
    <property type="project" value="TreeGrafter"/>
</dbReference>
<dbReference type="GO" id="GO:0006004">
    <property type="term" value="P:fucose metabolic process"/>
    <property type="evidence" value="ECO:0007669"/>
    <property type="project" value="TreeGrafter"/>
</dbReference>
<dbReference type="InterPro" id="IPR000933">
    <property type="entry name" value="Glyco_hydro_29"/>
</dbReference>
<dbReference type="SMART" id="SM00812">
    <property type="entry name" value="Alpha_L_fucos"/>
    <property type="match status" value="1"/>
</dbReference>
<dbReference type="PANTHER" id="PTHR10030:SF37">
    <property type="entry name" value="ALPHA-L-FUCOSIDASE-RELATED"/>
    <property type="match status" value="1"/>
</dbReference>
<evidence type="ECO:0000256" key="1">
    <source>
        <dbReference type="ARBA" id="ARBA00007951"/>
    </source>
</evidence>
<evidence type="ECO:0000256" key="4">
    <source>
        <dbReference type="ARBA" id="ARBA00022801"/>
    </source>
</evidence>
<protein>
    <recommendedName>
        <fullName evidence="2">alpha-L-fucosidase</fullName>
        <ecNumber evidence="2">3.2.1.51</ecNumber>
    </recommendedName>
</protein>
<sequence length="468" mass="53099">MNFRKLLYQFTFLLLTCTQAISINAQNLVVPNARQVAWQQAELGVVFHYDLHVFDGKKYSQTRNRLEPMPDIQIFNPEKLNVEQWVLSAKAMGAKFAIITATHETGFAIFPSKYNPYNVSQLSFKDGKADLLKDFVEACRKHGIKPGVYVGIRWNSFFGVHDFKVDGTGQMQKNRQEYYNRMAEGMVQEICTNYGELFEIWFDGGASHPDKGAPNVLPIVQKYQPNCLFYHNDQLAEARWAGSESGTVGYPNWSTFTYNFTGSGESAPKPISENNYYLLKHGDPEGKYFVPAMSDAPLRGANGRHEWFWEPGDENSVYPLNELVDMYCKSVGRNSTLIMGITPDNTGLVPKGDAKRMEEFGEKIKTLFDIPLAKTQTEGKQARLQLKGNKAVNYIMIQEDIALGHRISEFIVEAKIGKQWKEIDRGTAVGHKYIKKLAQTCNAKEFRLTVLQAKATPKIINFSIYDTE</sequence>
<dbReference type="EC" id="3.2.1.51" evidence="2"/>
<feature type="chain" id="PRO_5013318632" description="alpha-L-fucosidase" evidence="6">
    <location>
        <begin position="26"/>
        <end position="468"/>
    </location>
</feature>
<evidence type="ECO:0000256" key="5">
    <source>
        <dbReference type="ARBA" id="ARBA00023295"/>
    </source>
</evidence>
<dbReference type="PANTHER" id="PTHR10030">
    <property type="entry name" value="ALPHA-L-FUCOSIDASE"/>
    <property type="match status" value="1"/>
</dbReference>
<feature type="signal peptide" evidence="6">
    <location>
        <begin position="1"/>
        <end position="25"/>
    </location>
</feature>
<evidence type="ECO:0000313" key="8">
    <source>
        <dbReference type="EMBL" id="SKB70003.1"/>
    </source>
</evidence>
<dbReference type="STRING" id="1513896.SAMN05660841_01909"/>
<keyword evidence="9" id="KW-1185">Reference proteome</keyword>
<dbReference type="SUPFAM" id="SSF51445">
    <property type="entry name" value="(Trans)glycosidases"/>
    <property type="match status" value="1"/>
</dbReference>
<dbReference type="InterPro" id="IPR017853">
    <property type="entry name" value="GH"/>
</dbReference>
<evidence type="ECO:0000259" key="7">
    <source>
        <dbReference type="Pfam" id="PF01120"/>
    </source>
</evidence>
<organism evidence="8 9">
    <name type="scientific">Sphingobacterium nematocida</name>
    <dbReference type="NCBI Taxonomy" id="1513896"/>
    <lineage>
        <taxon>Bacteria</taxon>
        <taxon>Pseudomonadati</taxon>
        <taxon>Bacteroidota</taxon>
        <taxon>Sphingobacteriia</taxon>
        <taxon>Sphingobacteriales</taxon>
        <taxon>Sphingobacteriaceae</taxon>
        <taxon>Sphingobacterium</taxon>
    </lineage>
</organism>
<dbReference type="GO" id="GO:0005764">
    <property type="term" value="C:lysosome"/>
    <property type="evidence" value="ECO:0007669"/>
    <property type="project" value="TreeGrafter"/>
</dbReference>
<dbReference type="EMBL" id="FUZF01000007">
    <property type="protein sequence ID" value="SKB70003.1"/>
    <property type="molecule type" value="Genomic_DNA"/>
</dbReference>
<reference evidence="9" key="1">
    <citation type="submission" date="2017-02" db="EMBL/GenBank/DDBJ databases">
        <authorList>
            <person name="Varghese N."/>
            <person name="Submissions S."/>
        </authorList>
    </citation>
    <scope>NUCLEOTIDE SEQUENCE [LARGE SCALE GENOMIC DNA]</scope>
    <source>
        <strain evidence="9">DSM 24091</strain>
    </source>
</reference>
<dbReference type="GO" id="GO:0004560">
    <property type="term" value="F:alpha-L-fucosidase activity"/>
    <property type="evidence" value="ECO:0007669"/>
    <property type="project" value="InterPro"/>
</dbReference>
<keyword evidence="4" id="KW-0378">Hydrolase</keyword>